<dbReference type="GO" id="GO:0046872">
    <property type="term" value="F:metal ion binding"/>
    <property type="evidence" value="ECO:0007669"/>
    <property type="project" value="UniProtKB-KW"/>
</dbReference>
<dbReference type="AlphaFoldDB" id="A0A399D3R8"/>
<name>A0A399D3R8_9BACT</name>
<comment type="caution">
    <text evidence="6">The sequence shown here is derived from an EMBL/GenBank/DDBJ whole genome shotgun (WGS) entry which is preliminary data.</text>
</comment>
<dbReference type="Gene3D" id="3.20.20.70">
    <property type="entry name" value="Aldolase class I"/>
    <property type="match status" value="1"/>
</dbReference>
<dbReference type="RefSeq" id="WP_119349985.1">
    <property type="nucleotide sequence ID" value="NZ_JBFHKJ010000274.1"/>
</dbReference>
<evidence type="ECO:0000256" key="5">
    <source>
        <dbReference type="ARBA" id="ARBA00023014"/>
    </source>
</evidence>
<keyword evidence="4" id="KW-0408">Iron</keyword>
<evidence type="ECO:0000313" key="7">
    <source>
        <dbReference type="Proteomes" id="UP000266441"/>
    </source>
</evidence>
<accession>A0A399D3R8</accession>
<dbReference type="InterPro" id="IPR007197">
    <property type="entry name" value="rSAM"/>
</dbReference>
<evidence type="ECO:0000256" key="1">
    <source>
        <dbReference type="ARBA" id="ARBA00001966"/>
    </source>
</evidence>
<dbReference type="InterPro" id="IPR013785">
    <property type="entry name" value="Aldolase_TIM"/>
</dbReference>
<protein>
    <submittedName>
        <fullName evidence="6">Anaerobic ribonucleoside-triphosphate reductase activating protein</fullName>
    </submittedName>
</protein>
<evidence type="ECO:0000256" key="4">
    <source>
        <dbReference type="ARBA" id="ARBA00023004"/>
    </source>
</evidence>
<evidence type="ECO:0000313" key="6">
    <source>
        <dbReference type="EMBL" id="RIH65060.1"/>
    </source>
</evidence>
<dbReference type="GO" id="GO:0051536">
    <property type="term" value="F:iron-sulfur cluster binding"/>
    <property type="evidence" value="ECO:0007669"/>
    <property type="project" value="UniProtKB-KW"/>
</dbReference>
<dbReference type="InterPro" id="IPR014191">
    <property type="entry name" value="Anaer_RNR_activator"/>
</dbReference>
<dbReference type="GO" id="GO:0003824">
    <property type="term" value="F:catalytic activity"/>
    <property type="evidence" value="ECO:0007669"/>
    <property type="project" value="InterPro"/>
</dbReference>
<gene>
    <name evidence="6" type="primary">nrdG</name>
    <name evidence="6" type="ORF">D1164_10755</name>
</gene>
<organism evidence="6 7">
    <name type="scientific">Mariniphaga sediminis</name>
    <dbReference type="NCBI Taxonomy" id="1628158"/>
    <lineage>
        <taxon>Bacteria</taxon>
        <taxon>Pseudomonadati</taxon>
        <taxon>Bacteroidota</taxon>
        <taxon>Bacteroidia</taxon>
        <taxon>Marinilabiliales</taxon>
        <taxon>Prolixibacteraceae</taxon>
        <taxon>Mariniphaga</taxon>
    </lineage>
</organism>
<dbReference type="SFLD" id="SFLDS00029">
    <property type="entry name" value="Radical_SAM"/>
    <property type="match status" value="1"/>
</dbReference>
<dbReference type="OrthoDB" id="9782387at2"/>
<dbReference type="Proteomes" id="UP000266441">
    <property type="component" value="Unassembled WGS sequence"/>
</dbReference>
<reference evidence="6 7" key="1">
    <citation type="journal article" date="2015" name="Int. J. Syst. Evol. Microbiol.">
        <title>Mariniphaga sediminis sp. nov., isolated from coastal sediment.</title>
        <authorList>
            <person name="Wang F.Q."/>
            <person name="Shen Q.Y."/>
            <person name="Chen G.J."/>
            <person name="Du Z.J."/>
        </authorList>
    </citation>
    <scope>NUCLEOTIDE SEQUENCE [LARGE SCALE GENOMIC DNA]</scope>
    <source>
        <strain evidence="6 7">SY21</strain>
    </source>
</reference>
<keyword evidence="5" id="KW-0411">Iron-sulfur</keyword>
<dbReference type="SUPFAM" id="SSF102114">
    <property type="entry name" value="Radical SAM enzymes"/>
    <property type="match status" value="1"/>
</dbReference>
<keyword evidence="3" id="KW-0479">Metal-binding</keyword>
<evidence type="ECO:0000256" key="3">
    <source>
        <dbReference type="ARBA" id="ARBA00022723"/>
    </source>
</evidence>
<comment type="cofactor">
    <cofactor evidence="1">
        <name>[4Fe-4S] cluster</name>
        <dbReference type="ChEBI" id="CHEBI:49883"/>
    </cofactor>
</comment>
<sequence length="153" mass="17362">MLKYYNYDVVFQEIPNEVTLAINITNCPNRCKGCHSPHLQKDIGENLNEERIISLMAKYASAITCFCFMGGDGDPQRVVELANFIRLHYAGIKVAWYSGCARLPEGFDNSVFQYIKLGGYIEELGALKSETSNQHLFEIQQDGNMKDVSHLFK</sequence>
<dbReference type="EMBL" id="QWET01000007">
    <property type="protein sequence ID" value="RIH65060.1"/>
    <property type="molecule type" value="Genomic_DNA"/>
</dbReference>
<proteinExistence type="predicted"/>
<keyword evidence="2" id="KW-0949">S-adenosyl-L-methionine</keyword>
<evidence type="ECO:0000256" key="2">
    <source>
        <dbReference type="ARBA" id="ARBA00022691"/>
    </source>
</evidence>
<dbReference type="NCBIfam" id="TIGR02826">
    <property type="entry name" value="RNR_activ_nrdG3"/>
    <property type="match status" value="1"/>
</dbReference>
<keyword evidence="7" id="KW-1185">Reference proteome</keyword>
<dbReference type="InterPro" id="IPR058240">
    <property type="entry name" value="rSAM_sf"/>
</dbReference>